<organism evidence="2 3">
    <name type="scientific">Halobacillus karajensis</name>
    <dbReference type="NCBI Taxonomy" id="195088"/>
    <lineage>
        <taxon>Bacteria</taxon>
        <taxon>Bacillati</taxon>
        <taxon>Bacillota</taxon>
        <taxon>Bacilli</taxon>
        <taxon>Bacillales</taxon>
        <taxon>Bacillaceae</taxon>
        <taxon>Halobacillus</taxon>
    </lineage>
</organism>
<comment type="caution">
    <text evidence="2">The sequence shown here is derived from an EMBL/GenBank/DDBJ whole genome shotgun (WGS) entry which is preliminary data.</text>
</comment>
<evidence type="ECO:0000313" key="2">
    <source>
        <dbReference type="EMBL" id="CDQ23811.1"/>
    </source>
</evidence>
<gene>
    <name evidence="2" type="ORF">BN983_02062</name>
</gene>
<accession>A0A024P585</accession>
<sequence length="51" mass="6109">MAEKKDKQDKRDGFSPEQKLKEKDPNRDIEPQREVENTNKKESEKSPDDYE</sequence>
<reference evidence="3" key="1">
    <citation type="submission" date="2014-03" db="EMBL/GenBank/DDBJ databases">
        <authorList>
            <person name="Urmite Genomes U."/>
        </authorList>
    </citation>
    <scope>NUCLEOTIDE SEQUENCE [LARGE SCALE GENOMIC DNA]</scope>
    <source>
        <strain evidence="3">HD-03</strain>
    </source>
</reference>
<dbReference type="Proteomes" id="UP000028868">
    <property type="component" value="Unassembled WGS sequence"/>
</dbReference>
<proteinExistence type="predicted"/>
<reference evidence="2 3" key="2">
    <citation type="submission" date="2014-05" db="EMBL/GenBank/DDBJ databases">
        <title>Draft genome sequence of Halobacillus karajensis HK-03.</title>
        <authorList>
            <person name="Khelaifia S."/>
            <person name="Croce O."/>
            <person name="Lagier J.C."/>
            <person name="Raoult D."/>
        </authorList>
    </citation>
    <scope>NUCLEOTIDE SEQUENCE [LARGE SCALE GENOMIC DNA]</scope>
    <source>
        <strain evidence="2 3">HD-03</strain>
    </source>
</reference>
<feature type="region of interest" description="Disordered" evidence="1">
    <location>
        <begin position="1"/>
        <end position="51"/>
    </location>
</feature>
<evidence type="ECO:0000256" key="1">
    <source>
        <dbReference type="SAM" id="MobiDB-lite"/>
    </source>
</evidence>
<keyword evidence="3" id="KW-1185">Reference proteome</keyword>
<dbReference type="AlphaFoldDB" id="A0A024P585"/>
<evidence type="ECO:0000313" key="3">
    <source>
        <dbReference type="Proteomes" id="UP000028868"/>
    </source>
</evidence>
<name>A0A024P585_9BACI</name>
<dbReference type="RefSeq" id="WP_155996980.1">
    <property type="nucleotide sequence ID" value="NZ_CCDH010000003.1"/>
</dbReference>
<protein>
    <submittedName>
        <fullName evidence="2">Uncharacterized protein</fullName>
    </submittedName>
</protein>
<dbReference type="EMBL" id="CCDI010000002">
    <property type="protein sequence ID" value="CDQ23811.1"/>
    <property type="molecule type" value="Genomic_DNA"/>
</dbReference>